<reference evidence="2" key="2">
    <citation type="submission" date="2015-01" db="EMBL/GenBank/DDBJ databases">
        <title>Evolutionary Origins and Diversification of the Mycorrhizal Mutualists.</title>
        <authorList>
            <consortium name="DOE Joint Genome Institute"/>
            <consortium name="Mycorrhizal Genomics Consortium"/>
            <person name="Kohler A."/>
            <person name="Kuo A."/>
            <person name="Nagy L.G."/>
            <person name="Floudas D."/>
            <person name="Copeland A."/>
            <person name="Barry K.W."/>
            <person name="Cichocki N."/>
            <person name="Veneault-Fourrey C."/>
            <person name="LaButti K."/>
            <person name="Lindquist E.A."/>
            <person name="Lipzen A."/>
            <person name="Lundell T."/>
            <person name="Morin E."/>
            <person name="Murat C."/>
            <person name="Riley R."/>
            <person name="Ohm R."/>
            <person name="Sun H."/>
            <person name="Tunlid A."/>
            <person name="Henrissat B."/>
            <person name="Grigoriev I.V."/>
            <person name="Hibbett D.S."/>
            <person name="Martin F."/>
        </authorList>
    </citation>
    <scope>NUCLEOTIDE SEQUENCE [LARGE SCALE GENOMIC DNA]</scope>
    <source>
        <strain evidence="2">F 1598</strain>
    </source>
</reference>
<dbReference type="EMBL" id="KN833049">
    <property type="protein sequence ID" value="KIM75230.1"/>
    <property type="molecule type" value="Genomic_DNA"/>
</dbReference>
<dbReference type="Proteomes" id="UP000054166">
    <property type="component" value="Unassembled WGS sequence"/>
</dbReference>
<name>A0A0C3ERP2_PILCF</name>
<dbReference type="AlphaFoldDB" id="A0A0C3ERP2"/>
<accession>A0A0C3ERP2</accession>
<keyword evidence="2" id="KW-1185">Reference proteome</keyword>
<reference evidence="1 2" key="1">
    <citation type="submission" date="2014-04" db="EMBL/GenBank/DDBJ databases">
        <authorList>
            <consortium name="DOE Joint Genome Institute"/>
            <person name="Kuo A."/>
            <person name="Tarkka M."/>
            <person name="Buscot F."/>
            <person name="Kohler A."/>
            <person name="Nagy L.G."/>
            <person name="Floudas D."/>
            <person name="Copeland A."/>
            <person name="Barry K.W."/>
            <person name="Cichocki N."/>
            <person name="Veneault-Fourrey C."/>
            <person name="LaButti K."/>
            <person name="Lindquist E.A."/>
            <person name="Lipzen A."/>
            <person name="Lundell T."/>
            <person name="Morin E."/>
            <person name="Murat C."/>
            <person name="Sun H."/>
            <person name="Tunlid A."/>
            <person name="Henrissat B."/>
            <person name="Grigoriev I.V."/>
            <person name="Hibbett D.S."/>
            <person name="Martin F."/>
            <person name="Nordberg H.P."/>
            <person name="Cantor M.N."/>
            <person name="Hua S.X."/>
        </authorList>
    </citation>
    <scope>NUCLEOTIDE SEQUENCE [LARGE SCALE GENOMIC DNA]</scope>
    <source>
        <strain evidence="1 2">F 1598</strain>
    </source>
</reference>
<dbReference type="InParanoid" id="A0A0C3ERP2"/>
<evidence type="ECO:0000313" key="2">
    <source>
        <dbReference type="Proteomes" id="UP000054166"/>
    </source>
</evidence>
<sequence>MPRGTPAVKGASQLDARGGVFNDVGRDLHYHVNVTLCSHANSNLIDSRAEIPNIPEVDSESDSVSPLLERGIKLIKCARTYIVTSISAIIARFEL</sequence>
<gene>
    <name evidence="1" type="ORF">PILCRDRAFT_827477</name>
</gene>
<proteinExistence type="predicted"/>
<protein>
    <submittedName>
        <fullName evidence="1">Uncharacterized protein</fullName>
    </submittedName>
</protein>
<evidence type="ECO:0000313" key="1">
    <source>
        <dbReference type="EMBL" id="KIM75230.1"/>
    </source>
</evidence>
<dbReference type="HOGENOM" id="CLU_2373551_0_0_1"/>
<organism evidence="1 2">
    <name type="scientific">Piloderma croceum (strain F 1598)</name>
    <dbReference type="NCBI Taxonomy" id="765440"/>
    <lineage>
        <taxon>Eukaryota</taxon>
        <taxon>Fungi</taxon>
        <taxon>Dikarya</taxon>
        <taxon>Basidiomycota</taxon>
        <taxon>Agaricomycotina</taxon>
        <taxon>Agaricomycetes</taxon>
        <taxon>Agaricomycetidae</taxon>
        <taxon>Atheliales</taxon>
        <taxon>Atheliaceae</taxon>
        <taxon>Piloderma</taxon>
    </lineage>
</organism>